<organism evidence="1 2">
    <name type="scientific">Macleaya cordata</name>
    <name type="common">Five-seeded plume-poppy</name>
    <name type="synonym">Bocconia cordata</name>
    <dbReference type="NCBI Taxonomy" id="56857"/>
    <lineage>
        <taxon>Eukaryota</taxon>
        <taxon>Viridiplantae</taxon>
        <taxon>Streptophyta</taxon>
        <taxon>Embryophyta</taxon>
        <taxon>Tracheophyta</taxon>
        <taxon>Spermatophyta</taxon>
        <taxon>Magnoliopsida</taxon>
        <taxon>Ranunculales</taxon>
        <taxon>Papaveraceae</taxon>
        <taxon>Papaveroideae</taxon>
        <taxon>Macleaya</taxon>
    </lineage>
</organism>
<dbReference type="InterPro" id="IPR005215">
    <property type="entry name" value="Trig_fac"/>
</dbReference>
<name>A0A200QKK9_MACCD</name>
<comment type="caution">
    <text evidence="1">The sequence shown here is derived from an EMBL/GenBank/DDBJ whole genome shotgun (WGS) entry which is preliminary data.</text>
</comment>
<protein>
    <submittedName>
        <fullName evidence="1">Uncharacterized protein</fullName>
    </submittedName>
</protein>
<sequence>MVAISHNSSLEYLHLRRLVSGPFTILSILVEALKASVFTTENMRTLQGLRYSSQIMHAIGSGLEASISNQGDIVMNLKTAKVVVESRDDDKIQVRVDLTGKETQKVFDDVLTNLARSAPPIPGFRKMKGGNILIMYLVAKAATGLLSLQISF</sequence>
<dbReference type="InterPro" id="IPR036611">
    <property type="entry name" value="Trigger_fac_ribosome-bd_sf"/>
</dbReference>
<dbReference type="Gene3D" id="3.30.70.1050">
    <property type="entry name" value="Trigger factor ribosome-binding domain"/>
    <property type="match status" value="1"/>
</dbReference>
<dbReference type="Proteomes" id="UP000195402">
    <property type="component" value="Unassembled WGS sequence"/>
</dbReference>
<dbReference type="GO" id="GO:0003755">
    <property type="term" value="F:peptidyl-prolyl cis-trans isomerase activity"/>
    <property type="evidence" value="ECO:0007669"/>
    <property type="project" value="TreeGrafter"/>
</dbReference>
<dbReference type="OrthoDB" id="1918792at2759"/>
<proteinExistence type="predicted"/>
<dbReference type="STRING" id="56857.A0A200QKK9"/>
<dbReference type="GO" id="GO:0043022">
    <property type="term" value="F:ribosome binding"/>
    <property type="evidence" value="ECO:0007669"/>
    <property type="project" value="TreeGrafter"/>
</dbReference>
<dbReference type="AlphaFoldDB" id="A0A200QKK9"/>
<dbReference type="PANTHER" id="PTHR30560">
    <property type="entry name" value="TRIGGER FACTOR CHAPERONE AND PEPTIDYL-PROLYL CIS/TRANS ISOMERASE"/>
    <property type="match status" value="1"/>
</dbReference>
<gene>
    <name evidence="1" type="ORF">BVC80_1741g32</name>
</gene>
<dbReference type="GO" id="GO:0015031">
    <property type="term" value="P:protein transport"/>
    <property type="evidence" value="ECO:0007669"/>
    <property type="project" value="InterPro"/>
</dbReference>
<dbReference type="GO" id="GO:0043335">
    <property type="term" value="P:protein unfolding"/>
    <property type="evidence" value="ECO:0007669"/>
    <property type="project" value="TreeGrafter"/>
</dbReference>
<evidence type="ECO:0000313" key="2">
    <source>
        <dbReference type="Proteomes" id="UP000195402"/>
    </source>
</evidence>
<keyword evidence="2" id="KW-1185">Reference proteome</keyword>
<dbReference type="GO" id="GO:0051083">
    <property type="term" value="P:'de novo' cotranslational protein folding"/>
    <property type="evidence" value="ECO:0007669"/>
    <property type="project" value="TreeGrafter"/>
</dbReference>
<reference evidence="1 2" key="1">
    <citation type="journal article" date="2017" name="Mol. Plant">
        <title>The Genome of Medicinal Plant Macleaya cordata Provides New Insights into Benzylisoquinoline Alkaloids Metabolism.</title>
        <authorList>
            <person name="Liu X."/>
            <person name="Liu Y."/>
            <person name="Huang P."/>
            <person name="Ma Y."/>
            <person name="Qing Z."/>
            <person name="Tang Q."/>
            <person name="Cao H."/>
            <person name="Cheng P."/>
            <person name="Zheng Y."/>
            <person name="Yuan Z."/>
            <person name="Zhou Y."/>
            <person name="Liu J."/>
            <person name="Tang Z."/>
            <person name="Zhuo Y."/>
            <person name="Zhang Y."/>
            <person name="Yu L."/>
            <person name="Huang J."/>
            <person name="Yang P."/>
            <person name="Peng Q."/>
            <person name="Zhang J."/>
            <person name="Jiang W."/>
            <person name="Zhang Z."/>
            <person name="Lin K."/>
            <person name="Ro D.K."/>
            <person name="Chen X."/>
            <person name="Xiong X."/>
            <person name="Shang Y."/>
            <person name="Huang S."/>
            <person name="Zeng J."/>
        </authorList>
    </citation>
    <scope>NUCLEOTIDE SEQUENCE [LARGE SCALE GENOMIC DNA]</scope>
    <source>
        <strain evidence="2">cv. BLH2017</strain>
        <tissue evidence="1">Root</tissue>
    </source>
</reference>
<dbReference type="InParanoid" id="A0A200QKK9"/>
<evidence type="ECO:0000313" key="1">
    <source>
        <dbReference type="EMBL" id="OVA11058.1"/>
    </source>
</evidence>
<accession>A0A200QKK9</accession>
<dbReference type="PANTHER" id="PTHR30560:SF4">
    <property type="entry name" value="OS01G0894700 PROTEIN"/>
    <property type="match status" value="1"/>
</dbReference>
<dbReference type="GO" id="GO:0044183">
    <property type="term" value="F:protein folding chaperone"/>
    <property type="evidence" value="ECO:0007669"/>
    <property type="project" value="TreeGrafter"/>
</dbReference>
<dbReference type="EMBL" id="MVGT01001732">
    <property type="protein sequence ID" value="OVA11058.1"/>
    <property type="molecule type" value="Genomic_DNA"/>
</dbReference>